<dbReference type="EMBL" id="CATNWA010006125">
    <property type="protein sequence ID" value="CAI9551457.1"/>
    <property type="molecule type" value="Genomic_DNA"/>
</dbReference>
<evidence type="ECO:0000313" key="2">
    <source>
        <dbReference type="EMBL" id="CAI9551457.1"/>
    </source>
</evidence>
<feature type="non-terminal residue" evidence="2">
    <location>
        <position position="96"/>
    </location>
</feature>
<reference evidence="2" key="1">
    <citation type="submission" date="2023-05" db="EMBL/GenBank/DDBJ databases">
        <authorList>
            <person name="Stuckert A."/>
        </authorList>
    </citation>
    <scope>NUCLEOTIDE SEQUENCE</scope>
</reference>
<name>A0ABN9BUR7_9NEOB</name>
<comment type="caution">
    <text evidence="2">The sequence shown here is derived from an EMBL/GenBank/DDBJ whole genome shotgun (WGS) entry which is preliminary data.</text>
</comment>
<proteinExistence type="predicted"/>
<organism evidence="2 3">
    <name type="scientific">Staurois parvus</name>
    <dbReference type="NCBI Taxonomy" id="386267"/>
    <lineage>
        <taxon>Eukaryota</taxon>
        <taxon>Metazoa</taxon>
        <taxon>Chordata</taxon>
        <taxon>Craniata</taxon>
        <taxon>Vertebrata</taxon>
        <taxon>Euteleostomi</taxon>
        <taxon>Amphibia</taxon>
        <taxon>Batrachia</taxon>
        <taxon>Anura</taxon>
        <taxon>Neobatrachia</taxon>
        <taxon>Ranoidea</taxon>
        <taxon>Ranidae</taxon>
        <taxon>Staurois</taxon>
    </lineage>
</organism>
<protein>
    <submittedName>
        <fullName evidence="2">Uncharacterized protein</fullName>
    </submittedName>
</protein>
<evidence type="ECO:0000256" key="1">
    <source>
        <dbReference type="SAM" id="MobiDB-lite"/>
    </source>
</evidence>
<dbReference type="Proteomes" id="UP001162483">
    <property type="component" value="Unassembled WGS sequence"/>
</dbReference>
<sequence length="96" mass="10616">MQMCGLLGSGPRRRAAAHLRSIKKGHTCRECAPCPLPAHMCGAHGKVPVRSFDRDLSRSCDRPVTSRRPHDTKPRPVHLPAQELLFMPERSGVKGL</sequence>
<accession>A0ABN9BUR7</accession>
<gene>
    <name evidence="2" type="ORF">SPARVUS_LOCUS3751685</name>
</gene>
<keyword evidence="3" id="KW-1185">Reference proteome</keyword>
<evidence type="ECO:0000313" key="3">
    <source>
        <dbReference type="Proteomes" id="UP001162483"/>
    </source>
</evidence>
<feature type="region of interest" description="Disordered" evidence="1">
    <location>
        <begin position="57"/>
        <end position="77"/>
    </location>
</feature>